<dbReference type="PANTHER" id="PTHR46481">
    <property type="entry name" value="ZINC FINGER BED DOMAIN-CONTAINING PROTEIN 4"/>
    <property type="match status" value="1"/>
</dbReference>
<comment type="subcellular location">
    <subcellularLocation>
        <location evidence="1">Nucleus</location>
    </subcellularLocation>
</comment>
<keyword evidence="2" id="KW-0479">Metal-binding</keyword>
<dbReference type="InterPro" id="IPR008906">
    <property type="entry name" value="HATC_C_dom"/>
</dbReference>
<evidence type="ECO:0000313" key="8">
    <source>
        <dbReference type="Proteomes" id="UP000078240"/>
    </source>
</evidence>
<evidence type="ECO:0000256" key="1">
    <source>
        <dbReference type="ARBA" id="ARBA00004123"/>
    </source>
</evidence>
<proteinExistence type="predicted"/>
<protein>
    <recommendedName>
        <fullName evidence="6">HAT C-terminal dimerisation domain-containing protein</fullName>
    </recommendedName>
</protein>
<evidence type="ECO:0000256" key="2">
    <source>
        <dbReference type="ARBA" id="ARBA00022723"/>
    </source>
</evidence>
<evidence type="ECO:0000259" key="6">
    <source>
        <dbReference type="Pfam" id="PF05699"/>
    </source>
</evidence>
<dbReference type="SUPFAM" id="SSF53098">
    <property type="entry name" value="Ribonuclease H-like"/>
    <property type="match status" value="1"/>
</dbReference>
<dbReference type="PANTHER" id="PTHR46481:SF10">
    <property type="entry name" value="ZINC FINGER BED DOMAIN-CONTAINING PROTEIN 39"/>
    <property type="match status" value="1"/>
</dbReference>
<gene>
    <name evidence="7" type="ORF">VFPBJ_11508</name>
</gene>
<dbReference type="InterPro" id="IPR052035">
    <property type="entry name" value="ZnF_BED_domain_contain"/>
</dbReference>
<evidence type="ECO:0000256" key="3">
    <source>
        <dbReference type="ARBA" id="ARBA00022771"/>
    </source>
</evidence>
<dbReference type="AlphaFoldDB" id="A0A179F5Y2"/>
<evidence type="ECO:0000256" key="5">
    <source>
        <dbReference type="ARBA" id="ARBA00023242"/>
    </source>
</evidence>
<organism evidence="7 8">
    <name type="scientific">Purpureocillium lilacinum</name>
    <name type="common">Paecilomyces lilacinus</name>
    <dbReference type="NCBI Taxonomy" id="33203"/>
    <lineage>
        <taxon>Eukaryota</taxon>
        <taxon>Fungi</taxon>
        <taxon>Dikarya</taxon>
        <taxon>Ascomycota</taxon>
        <taxon>Pezizomycotina</taxon>
        <taxon>Sordariomycetes</taxon>
        <taxon>Hypocreomycetidae</taxon>
        <taxon>Hypocreales</taxon>
        <taxon>Ophiocordycipitaceae</taxon>
        <taxon>Purpureocillium</taxon>
    </lineage>
</organism>
<name>A0A179F5Y2_PURLI</name>
<reference evidence="7 8" key="1">
    <citation type="submission" date="2016-01" db="EMBL/GenBank/DDBJ databases">
        <title>Biosynthesis of antibiotic leucinostatins and their inhibition on Phytophthora in bio-control Purpureocillium lilacinum.</title>
        <authorList>
            <person name="Wang G."/>
            <person name="Liu Z."/>
            <person name="Lin R."/>
            <person name="Li E."/>
            <person name="Mao Z."/>
            <person name="Ling J."/>
            <person name="Yin W."/>
            <person name="Xie B."/>
        </authorList>
    </citation>
    <scope>NUCLEOTIDE SEQUENCE [LARGE SCALE GENOMIC DNA]</scope>
    <source>
        <strain evidence="7">PLBJ-1</strain>
    </source>
</reference>
<comment type="caution">
    <text evidence="7">The sequence shown here is derived from an EMBL/GenBank/DDBJ whole genome shotgun (WGS) entry which is preliminary data.</text>
</comment>
<dbReference type="Pfam" id="PF05699">
    <property type="entry name" value="Dimer_Tnp_hAT"/>
    <property type="match status" value="1"/>
</dbReference>
<feature type="domain" description="HAT C-terminal dimerisation" evidence="6">
    <location>
        <begin position="12"/>
        <end position="92"/>
    </location>
</feature>
<keyword evidence="3" id="KW-0863">Zinc-finger</keyword>
<dbReference type="GO" id="GO:0046983">
    <property type="term" value="F:protein dimerization activity"/>
    <property type="evidence" value="ECO:0007669"/>
    <property type="project" value="InterPro"/>
</dbReference>
<sequence>MRKKKRAKLTSELDEFMARTTKADLEVEDPLEWWVCHASDYPVLSRMAFDLFSCPAMSAECERVFSGTKKVITDERNRLSSDTVAAIECQKHLLRSGVLASVWLTIKLDHQSIEFKECQVVKYLTPDGEERTTLDREVIRQLHRFESLDSPSNIVGPIVVASGPAPGHQQRVDSTRDNAATVFRRPKSVIQHSNRQSSSLTGQVKFNRVGRTFNQSSSMVDVARTSLRCQGQQPGMASGCTGAACRHDAVAYSESCLRPQWHRYKNNMCDTEDPSFVGWLQRGLLNSGYQASTPWSSTGSTQARTALCIALGRGPCLVFASPRRWCATACALAVHFSTWVLNVRVLSSQIPSQRIAFSGRLSPSWRIGGDILGLVRQKCMTSAFAGSKLTPLAAPHVTSSLTWRDALLAVISSEFPTHRIPVSHSRIDPSDCPGDRSALYRARREWARRANPAAARTAVGNWPW</sequence>
<evidence type="ECO:0000313" key="7">
    <source>
        <dbReference type="EMBL" id="OAQ60847.1"/>
    </source>
</evidence>
<dbReference type="Proteomes" id="UP000078240">
    <property type="component" value="Unassembled WGS sequence"/>
</dbReference>
<keyword evidence="4" id="KW-0862">Zinc</keyword>
<dbReference type="EMBL" id="LSBH01000029">
    <property type="protein sequence ID" value="OAQ60847.1"/>
    <property type="molecule type" value="Genomic_DNA"/>
</dbReference>
<accession>A0A179F5Y2</accession>
<keyword evidence="5" id="KW-0539">Nucleus</keyword>
<dbReference type="InterPro" id="IPR012337">
    <property type="entry name" value="RNaseH-like_sf"/>
</dbReference>
<dbReference type="GO" id="GO:0008270">
    <property type="term" value="F:zinc ion binding"/>
    <property type="evidence" value="ECO:0007669"/>
    <property type="project" value="UniProtKB-KW"/>
</dbReference>
<dbReference type="GO" id="GO:0005634">
    <property type="term" value="C:nucleus"/>
    <property type="evidence" value="ECO:0007669"/>
    <property type="project" value="UniProtKB-SubCell"/>
</dbReference>
<evidence type="ECO:0000256" key="4">
    <source>
        <dbReference type="ARBA" id="ARBA00022833"/>
    </source>
</evidence>